<feature type="compositionally biased region" description="Basic and acidic residues" evidence="1">
    <location>
        <begin position="354"/>
        <end position="363"/>
    </location>
</feature>
<evidence type="ECO:0008006" key="5">
    <source>
        <dbReference type="Google" id="ProtNLM"/>
    </source>
</evidence>
<comment type="caution">
    <text evidence="3">The sequence shown here is derived from an EMBL/GenBank/DDBJ whole genome shotgun (WGS) entry which is preliminary data.</text>
</comment>
<sequence>MLSRVLSSLALMCLVGCGVLGASSRGAEGPIDANAAKPHAAIIPAEIDYVNGEIVATILFDDAAGAANAVGTLRGPDGFLASIPIAGANGKCDSVFFTFFKGACAWRVPDPKKGPYTLEVRAGSEVLSTATFELVQVPAYDAKRDFTVKPSSRTDFGYVRETHVVAWVPFDLRDEPRGYRAIVRRNGQVVQDENFSFRAHNLADNRASHAFALEARHVDGPGAYEVGFADTATGDVLGAWSFAITDFDGRSKGVDVWLHYGSYVFGKLTPLPADRAKALFTGMTTIAPRAVDEPTLCARLSDPTYRRTETWMGERVRYGVSAEYDQLETAVRDPSTSPSERERAQRRMAQLEPQMRKEWASRNASEREARAKLHAVRSKFAAGCFDKLLDEASAATP</sequence>
<feature type="region of interest" description="Disordered" evidence="1">
    <location>
        <begin position="330"/>
        <end position="363"/>
    </location>
</feature>
<gene>
    <name evidence="3" type="ORF">KEG57_28570</name>
</gene>
<evidence type="ECO:0000313" key="4">
    <source>
        <dbReference type="Proteomes" id="UP001151081"/>
    </source>
</evidence>
<proteinExistence type="predicted"/>
<dbReference type="AlphaFoldDB" id="A0A9X3X8H7"/>
<evidence type="ECO:0000256" key="2">
    <source>
        <dbReference type="SAM" id="SignalP"/>
    </source>
</evidence>
<feature type="chain" id="PRO_5040807473" description="Lipoprotein" evidence="2">
    <location>
        <begin position="23"/>
        <end position="397"/>
    </location>
</feature>
<organism evidence="3 4">
    <name type="scientific">Polyangium jinanense</name>
    <dbReference type="NCBI Taxonomy" id="2829994"/>
    <lineage>
        <taxon>Bacteria</taxon>
        <taxon>Pseudomonadati</taxon>
        <taxon>Myxococcota</taxon>
        <taxon>Polyangia</taxon>
        <taxon>Polyangiales</taxon>
        <taxon>Polyangiaceae</taxon>
        <taxon>Polyangium</taxon>
    </lineage>
</organism>
<dbReference type="EMBL" id="JAGTJJ010000021">
    <property type="protein sequence ID" value="MDC3984495.1"/>
    <property type="molecule type" value="Genomic_DNA"/>
</dbReference>
<keyword evidence="4" id="KW-1185">Reference proteome</keyword>
<accession>A0A9X3X8H7</accession>
<dbReference type="Proteomes" id="UP001151081">
    <property type="component" value="Unassembled WGS sequence"/>
</dbReference>
<protein>
    <recommendedName>
        <fullName evidence="5">Lipoprotein</fullName>
    </recommendedName>
</protein>
<keyword evidence="2" id="KW-0732">Signal</keyword>
<dbReference type="RefSeq" id="WP_272426774.1">
    <property type="nucleotide sequence ID" value="NZ_JAGTJJ010000021.1"/>
</dbReference>
<reference evidence="3 4" key="1">
    <citation type="submission" date="2021-04" db="EMBL/GenBank/DDBJ databases">
        <title>Genome analysis of Polyangium sp.</title>
        <authorList>
            <person name="Li Y."/>
            <person name="Wang J."/>
        </authorList>
    </citation>
    <scope>NUCLEOTIDE SEQUENCE [LARGE SCALE GENOMIC DNA]</scope>
    <source>
        <strain evidence="3 4">SDU14</strain>
    </source>
</reference>
<feature type="signal peptide" evidence="2">
    <location>
        <begin position="1"/>
        <end position="22"/>
    </location>
</feature>
<name>A0A9X3X8H7_9BACT</name>
<evidence type="ECO:0000256" key="1">
    <source>
        <dbReference type="SAM" id="MobiDB-lite"/>
    </source>
</evidence>
<evidence type="ECO:0000313" key="3">
    <source>
        <dbReference type="EMBL" id="MDC3984495.1"/>
    </source>
</evidence>